<dbReference type="PANTHER" id="PTHR40448:SF1">
    <property type="entry name" value="TWO-COMPONENT SENSOR HISTIDINE KINASE"/>
    <property type="match status" value="1"/>
</dbReference>
<dbReference type="Proteomes" id="UP000010420">
    <property type="component" value="Unassembled WGS sequence"/>
</dbReference>
<dbReference type="eggNOG" id="COG0642">
    <property type="taxonomic scope" value="Bacteria"/>
</dbReference>
<dbReference type="Gene3D" id="3.30.565.10">
    <property type="entry name" value="Histidine kinase-like ATPase, C-terminal domain"/>
    <property type="match status" value="1"/>
</dbReference>
<feature type="transmembrane region" description="Helical" evidence="1">
    <location>
        <begin position="117"/>
        <end position="138"/>
    </location>
</feature>
<evidence type="ECO:0000256" key="1">
    <source>
        <dbReference type="SAM" id="Phobius"/>
    </source>
</evidence>
<protein>
    <recommendedName>
        <fullName evidence="2">Sensor histidine kinase NatK-like C-terminal domain-containing protein</fullName>
    </recommendedName>
</protein>
<dbReference type="EMBL" id="AMEZ01000013">
    <property type="protein sequence ID" value="EKY28989.1"/>
    <property type="molecule type" value="Genomic_DNA"/>
</dbReference>
<reference evidence="3 4" key="1">
    <citation type="submission" date="2012-05" db="EMBL/GenBank/DDBJ databases">
        <authorList>
            <person name="Weinstock G."/>
            <person name="Sodergren E."/>
            <person name="Lobos E.A."/>
            <person name="Fulton L."/>
            <person name="Fulton R."/>
            <person name="Courtney L."/>
            <person name="Fronick C."/>
            <person name="O'Laughlin M."/>
            <person name="Godfrey J."/>
            <person name="Wilson R.M."/>
            <person name="Miner T."/>
            <person name="Farmer C."/>
            <person name="Delehaunty K."/>
            <person name="Cordes M."/>
            <person name="Minx P."/>
            <person name="Tomlinson C."/>
            <person name="Chen J."/>
            <person name="Wollam A."/>
            <person name="Pepin K.H."/>
            <person name="Bhonagiri V."/>
            <person name="Zhang X."/>
            <person name="Suruliraj S."/>
            <person name="Warren W."/>
            <person name="Mitreva M."/>
            <person name="Mardis E.R."/>
            <person name="Wilson R.K."/>
        </authorList>
    </citation>
    <scope>NUCLEOTIDE SEQUENCE [LARGE SCALE GENOMIC DNA]</scope>
    <source>
        <strain evidence="3 4">DSM 1785</strain>
    </source>
</reference>
<keyword evidence="4" id="KW-1185">Reference proteome</keyword>
<organism evidence="3 4">
    <name type="scientific">Clostridium celatum DSM 1785</name>
    <dbReference type="NCBI Taxonomy" id="545697"/>
    <lineage>
        <taxon>Bacteria</taxon>
        <taxon>Bacillati</taxon>
        <taxon>Bacillota</taxon>
        <taxon>Clostridia</taxon>
        <taxon>Eubacteriales</taxon>
        <taxon>Clostridiaceae</taxon>
        <taxon>Clostridium</taxon>
    </lineage>
</organism>
<keyword evidence="1" id="KW-0472">Membrane</keyword>
<dbReference type="SUPFAM" id="SSF55874">
    <property type="entry name" value="ATPase domain of HSP90 chaperone/DNA topoisomerase II/histidine kinase"/>
    <property type="match status" value="1"/>
</dbReference>
<dbReference type="Pfam" id="PF14501">
    <property type="entry name" value="HATPase_c_5"/>
    <property type="match status" value="1"/>
</dbReference>
<feature type="transmembrane region" description="Helical" evidence="1">
    <location>
        <begin position="45"/>
        <end position="65"/>
    </location>
</feature>
<feature type="transmembrane region" description="Helical" evidence="1">
    <location>
        <begin position="150"/>
        <end position="169"/>
    </location>
</feature>
<dbReference type="InterPro" id="IPR036890">
    <property type="entry name" value="HATPase_C_sf"/>
</dbReference>
<dbReference type="STRING" id="545697.HMPREF0216_00348"/>
<evidence type="ECO:0000313" key="3">
    <source>
        <dbReference type="EMBL" id="EKY28989.1"/>
    </source>
</evidence>
<dbReference type="CDD" id="cd16935">
    <property type="entry name" value="HATPase_AgrC-ComD-like"/>
    <property type="match status" value="1"/>
</dbReference>
<evidence type="ECO:0000259" key="2">
    <source>
        <dbReference type="Pfam" id="PF14501"/>
    </source>
</evidence>
<proteinExistence type="predicted"/>
<dbReference type="PATRIC" id="fig|545697.3.peg.340"/>
<evidence type="ECO:0000313" key="4">
    <source>
        <dbReference type="Proteomes" id="UP000010420"/>
    </source>
</evidence>
<dbReference type="PANTHER" id="PTHR40448">
    <property type="entry name" value="TWO-COMPONENT SENSOR HISTIDINE KINASE"/>
    <property type="match status" value="1"/>
</dbReference>
<feature type="transmembrane region" description="Helical" evidence="1">
    <location>
        <begin position="17"/>
        <end position="33"/>
    </location>
</feature>
<feature type="domain" description="Sensor histidine kinase NatK-like C-terminal" evidence="2">
    <location>
        <begin position="289"/>
        <end position="393"/>
    </location>
</feature>
<name>L1QLX4_9CLOT</name>
<keyword evidence="1" id="KW-1133">Transmembrane helix</keyword>
<dbReference type="GO" id="GO:0042802">
    <property type="term" value="F:identical protein binding"/>
    <property type="evidence" value="ECO:0007669"/>
    <property type="project" value="TreeGrafter"/>
</dbReference>
<dbReference type="HOGENOM" id="CLU_605122_0_0_9"/>
<feature type="transmembrane region" description="Helical" evidence="1">
    <location>
        <begin position="85"/>
        <end position="105"/>
    </location>
</feature>
<dbReference type="InterPro" id="IPR032834">
    <property type="entry name" value="NatK-like_C"/>
</dbReference>
<dbReference type="AlphaFoldDB" id="L1QLX4"/>
<comment type="caution">
    <text evidence="3">The sequence shown here is derived from an EMBL/GenBank/DDBJ whole genome shotgun (WGS) entry which is preliminary data.</text>
</comment>
<gene>
    <name evidence="3" type="ORF">HMPREF0216_00348</name>
</gene>
<keyword evidence="1" id="KW-0812">Transmembrane</keyword>
<sequence>MASIISTSIVTYPLKEFLIVKPIAMAIVLYICLRKISKNSSKEIIIILSVTIGFILVTDFFAHYIYGIFTNFDYTNSLELSVPRIIAILFGYIVYFTLTMGFSLFWNKIVNSIKKIFILILILVPTSQFTLLLGMYLYNYDNLTEKLLQYGIACVVILIAVDTLLYLSIKEYSKLTKKEKEREFEKMKQGMEFSYYKLANQNKEYISKLKHDIRNQLQTAYFLLNNSNNNIDAQNIVDNISHRLESLDNIYYCENSIVNTIISLKTTEAKKYKIPTKISLRDIDKLVINELDLCSIFSNLYDNAINCCIKNKYKENNFISIISSKEAGYIVIKFLNWCDLDIVFNKKNTILTTNKDSKNHGYGLKILNDITNRYDGNLSMKHENNIFSITLLLKIE</sequence>
<accession>L1QLX4</accession>